<dbReference type="PRINTS" id="PR00364">
    <property type="entry name" value="DISEASERSIST"/>
</dbReference>
<evidence type="ECO:0000259" key="1">
    <source>
        <dbReference type="Pfam" id="PF00931"/>
    </source>
</evidence>
<reference evidence="2" key="1">
    <citation type="submission" date="2020-09" db="EMBL/GenBank/DDBJ databases">
        <title>Iningainema tapete sp. nov. (Scytonemataceae, Cyanobacteria) from greenhouses in central Florida (USA) produces two types of nodularin with biosynthetic potential for microcystin-LR and anabaenopeptins.</title>
        <authorList>
            <person name="Berthold D.E."/>
            <person name="Lefler F.W."/>
            <person name="Huang I.-S."/>
            <person name="Abdulla H."/>
            <person name="Zimba P.V."/>
            <person name="Laughinghouse H.D. IV."/>
        </authorList>
    </citation>
    <scope>NUCLEOTIDE SEQUENCE</scope>
    <source>
        <strain evidence="2">BLCCT55</strain>
    </source>
</reference>
<dbReference type="SUPFAM" id="SSF52540">
    <property type="entry name" value="P-loop containing nucleoside triphosphate hydrolases"/>
    <property type="match status" value="1"/>
</dbReference>
<sequence>MVTILGMGGIGKTTLAVKLAQQIQGEFEYLIWRSLRHAPPLVSILTDLNELLTKESQTVIPETVDCQISCLLKILRRKRCLLILDDWETVLSSGDIAGYYRQGYEGYGELLKRVGEEPHQSTLVFLSREKPIELAELAGVTLPVRVLLLKGFPRQDAIKLLATKGFSETEKGLEELIQLYRGHPTALKIVATTIKDLFNGNICQFMQQSSLVIGDIFSHLLNEQFARLSSLEEKIMYWLAIECQPISLEQLKTNLGVGVSSSELLAVLESLSRRCLIDKASLLLMEQEQTSVDSTALFTLQPVIMKYVTNLFVEKICQNIIEVIRTKSIEKLGLLRTHALVKQESDDVQQCRQVRLILTRIQERLHLVMENTNAIKEQLQNLLSQLRGYPGRGNGYAEYNLQKLLRITETGW</sequence>
<protein>
    <recommendedName>
        <fullName evidence="1">NB-ARC domain-containing protein</fullName>
    </recommendedName>
</protein>
<evidence type="ECO:0000313" key="3">
    <source>
        <dbReference type="Proteomes" id="UP000629098"/>
    </source>
</evidence>
<gene>
    <name evidence="2" type="ORF">ICL16_14740</name>
</gene>
<proteinExistence type="predicted"/>
<feature type="domain" description="NB-ARC" evidence="1">
    <location>
        <begin position="1"/>
        <end position="89"/>
    </location>
</feature>
<dbReference type="GO" id="GO:0043531">
    <property type="term" value="F:ADP binding"/>
    <property type="evidence" value="ECO:0007669"/>
    <property type="project" value="InterPro"/>
</dbReference>
<dbReference type="InterPro" id="IPR027417">
    <property type="entry name" value="P-loop_NTPase"/>
</dbReference>
<name>A0A8J6XT53_9CYAN</name>
<dbReference type="EMBL" id="JACXAE010000050">
    <property type="protein sequence ID" value="MBD2773293.1"/>
    <property type="molecule type" value="Genomic_DNA"/>
</dbReference>
<organism evidence="2 3">
    <name type="scientific">Iningainema tapete BLCC-T55</name>
    <dbReference type="NCBI Taxonomy" id="2748662"/>
    <lineage>
        <taxon>Bacteria</taxon>
        <taxon>Bacillati</taxon>
        <taxon>Cyanobacteriota</taxon>
        <taxon>Cyanophyceae</taxon>
        <taxon>Nostocales</taxon>
        <taxon>Scytonemataceae</taxon>
        <taxon>Iningainema tapete</taxon>
    </lineage>
</organism>
<comment type="caution">
    <text evidence="2">The sequence shown here is derived from an EMBL/GenBank/DDBJ whole genome shotgun (WGS) entry which is preliminary data.</text>
</comment>
<dbReference type="Pfam" id="PF00931">
    <property type="entry name" value="NB-ARC"/>
    <property type="match status" value="1"/>
</dbReference>
<dbReference type="InterPro" id="IPR002182">
    <property type="entry name" value="NB-ARC"/>
</dbReference>
<accession>A0A8J6XT53</accession>
<evidence type="ECO:0000313" key="2">
    <source>
        <dbReference type="EMBL" id="MBD2773293.1"/>
    </source>
</evidence>
<keyword evidence="3" id="KW-1185">Reference proteome</keyword>
<dbReference type="Proteomes" id="UP000629098">
    <property type="component" value="Unassembled WGS sequence"/>
</dbReference>
<dbReference type="AlphaFoldDB" id="A0A8J6XT53"/>
<dbReference type="Gene3D" id="3.40.50.300">
    <property type="entry name" value="P-loop containing nucleotide triphosphate hydrolases"/>
    <property type="match status" value="1"/>
</dbReference>